<organism evidence="1 2">
    <name type="scientific">Armillaria solidipes</name>
    <dbReference type="NCBI Taxonomy" id="1076256"/>
    <lineage>
        <taxon>Eukaryota</taxon>
        <taxon>Fungi</taxon>
        <taxon>Dikarya</taxon>
        <taxon>Basidiomycota</taxon>
        <taxon>Agaricomycotina</taxon>
        <taxon>Agaricomycetes</taxon>
        <taxon>Agaricomycetidae</taxon>
        <taxon>Agaricales</taxon>
        <taxon>Marasmiineae</taxon>
        <taxon>Physalacriaceae</taxon>
        <taxon>Armillaria</taxon>
    </lineage>
</organism>
<dbReference type="EMBL" id="KZ293444">
    <property type="protein sequence ID" value="PBK65710.1"/>
    <property type="molecule type" value="Genomic_DNA"/>
</dbReference>
<name>A0A2H3B7Q2_9AGAR</name>
<sequence length="152" mass="17530">MRIAQSFSLKVHHSTKCQLTAFLNVHPTVTNLMLLWILKTLYARRLTLRDLQRRSESRFATRFYDAARESHAARAPRTNTVSFSAFILRLYLTEEQPHSQRTDLLQLRLACQLQIGLGKLALLADQQIFADLSMNSLSLIMLLWENNSDTVL</sequence>
<gene>
    <name evidence="1" type="ORF">ARMSODRAFT_433318</name>
</gene>
<evidence type="ECO:0000313" key="1">
    <source>
        <dbReference type="EMBL" id="PBK65710.1"/>
    </source>
</evidence>
<dbReference type="AlphaFoldDB" id="A0A2H3B7Q2"/>
<accession>A0A2H3B7Q2</accession>
<proteinExistence type="predicted"/>
<protein>
    <submittedName>
        <fullName evidence="1">Uncharacterized protein</fullName>
    </submittedName>
</protein>
<evidence type="ECO:0000313" key="2">
    <source>
        <dbReference type="Proteomes" id="UP000218334"/>
    </source>
</evidence>
<dbReference type="Proteomes" id="UP000218334">
    <property type="component" value="Unassembled WGS sequence"/>
</dbReference>
<keyword evidence="2" id="KW-1185">Reference proteome</keyword>
<reference evidence="2" key="1">
    <citation type="journal article" date="2017" name="Nat. Ecol. Evol.">
        <title>Genome expansion and lineage-specific genetic innovations in the forest pathogenic fungi Armillaria.</title>
        <authorList>
            <person name="Sipos G."/>
            <person name="Prasanna A.N."/>
            <person name="Walter M.C."/>
            <person name="O'Connor E."/>
            <person name="Balint B."/>
            <person name="Krizsan K."/>
            <person name="Kiss B."/>
            <person name="Hess J."/>
            <person name="Varga T."/>
            <person name="Slot J."/>
            <person name="Riley R."/>
            <person name="Boka B."/>
            <person name="Rigling D."/>
            <person name="Barry K."/>
            <person name="Lee J."/>
            <person name="Mihaltcheva S."/>
            <person name="LaButti K."/>
            <person name="Lipzen A."/>
            <person name="Waldron R."/>
            <person name="Moloney N.M."/>
            <person name="Sperisen C."/>
            <person name="Kredics L."/>
            <person name="Vagvoelgyi C."/>
            <person name="Patrignani A."/>
            <person name="Fitzpatrick D."/>
            <person name="Nagy I."/>
            <person name="Doyle S."/>
            <person name="Anderson J.B."/>
            <person name="Grigoriev I.V."/>
            <person name="Gueldener U."/>
            <person name="Muensterkoetter M."/>
            <person name="Nagy L.G."/>
        </authorList>
    </citation>
    <scope>NUCLEOTIDE SEQUENCE [LARGE SCALE GENOMIC DNA]</scope>
    <source>
        <strain evidence="2">28-4</strain>
    </source>
</reference>